<dbReference type="EMBL" id="JAQQFR010000019">
    <property type="protein sequence ID" value="MFL9881123.1"/>
    <property type="molecule type" value="Genomic_DNA"/>
</dbReference>
<dbReference type="InterPro" id="IPR000515">
    <property type="entry name" value="MetI-like"/>
</dbReference>
<evidence type="ECO:0000256" key="4">
    <source>
        <dbReference type="ARBA" id="ARBA00022692"/>
    </source>
</evidence>
<evidence type="ECO:0000313" key="11">
    <source>
        <dbReference type="Proteomes" id="UP001629214"/>
    </source>
</evidence>
<protein>
    <submittedName>
        <fullName evidence="10">ABC transporter permease</fullName>
    </submittedName>
</protein>
<dbReference type="Pfam" id="PF00528">
    <property type="entry name" value="BPD_transp_1"/>
    <property type="match status" value="1"/>
</dbReference>
<dbReference type="PANTHER" id="PTHR30151:SF20">
    <property type="entry name" value="ABC TRANSPORTER PERMEASE PROTEIN HI_0355-RELATED"/>
    <property type="match status" value="1"/>
</dbReference>
<evidence type="ECO:0000256" key="8">
    <source>
        <dbReference type="SAM" id="MobiDB-lite"/>
    </source>
</evidence>
<evidence type="ECO:0000256" key="3">
    <source>
        <dbReference type="ARBA" id="ARBA00022475"/>
    </source>
</evidence>
<feature type="transmembrane region" description="Helical" evidence="7">
    <location>
        <begin position="92"/>
        <end position="111"/>
    </location>
</feature>
<feature type="transmembrane region" description="Helical" evidence="7">
    <location>
        <begin position="38"/>
        <end position="59"/>
    </location>
</feature>
<proteinExistence type="inferred from homology"/>
<comment type="subcellular location">
    <subcellularLocation>
        <location evidence="1 7">Cell membrane</location>
        <topology evidence="1 7">Multi-pass membrane protein</topology>
    </subcellularLocation>
</comment>
<dbReference type="CDD" id="cd06261">
    <property type="entry name" value="TM_PBP2"/>
    <property type="match status" value="1"/>
</dbReference>
<comment type="caution">
    <text evidence="10">The sequence shown here is derived from an EMBL/GenBank/DDBJ whole genome shotgun (WGS) entry which is preliminary data.</text>
</comment>
<evidence type="ECO:0000259" key="9">
    <source>
        <dbReference type="PROSITE" id="PS50928"/>
    </source>
</evidence>
<dbReference type="Gene3D" id="1.10.3720.10">
    <property type="entry name" value="MetI-like"/>
    <property type="match status" value="1"/>
</dbReference>
<dbReference type="PROSITE" id="PS50928">
    <property type="entry name" value="ABC_TM1"/>
    <property type="match status" value="1"/>
</dbReference>
<dbReference type="SUPFAM" id="SSF161098">
    <property type="entry name" value="MetI-like"/>
    <property type="match status" value="1"/>
</dbReference>
<evidence type="ECO:0000256" key="1">
    <source>
        <dbReference type="ARBA" id="ARBA00004651"/>
    </source>
</evidence>
<accession>A0ABW8ZE36</accession>
<name>A0ABW8ZE36_9BURK</name>
<dbReference type="PANTHER" id="PTHR30151">
    <property type="entry name" value="ALKANE SULFONATE ABC TRANSPORTER-RELATED, MEMBRANE SUBUNIT"/>
    <property type="match status" value="1"/>
</dbReference>
<feature type="region of interest" description="Disordered" evidence="8">
    <location>
        <begin position="1"/>
        <end position="22"/>
    </location>
</feature>
<sequence>MESVHNSAATTQNTQTTPVTPAPASFSLRRKLKARPELILIPAVFVAVVVIWEAIIRYFEIPIYIMPAPSNIALSLMNTSYWDNALYTLGEAMSGFLLAAVFGIVLGGLIAQFPLAEKTLYPYLIAIQTTPKVAVAPLFIMWFGFGMTSKVIIAATIAFFPILVNVISGLRSTDPARLELMRSLRATRWQIFTMVRLPGALPMIFAGLNIAIIFSILGAIVGEFLGSRKGLGNAIMQMNVNLDTAGVFATLFVLSAIGVCLHVLMGFLQRKALFWADSSRIPTV</sequence>
<feature type="transmembrane region" description="Helical" evidence="7">
    <location>
        <begin position="245"/>
        <end position="268"/>
    </location>
</feature>
<feature type="transmembrane region" description="Helical" evidence="7">
    <location>
        <begin position="191"/>
        <end position="221"/>
    </location>
</feature>
<dbReference type="RefSeq" id="WP_408170257.1">
    <property type="nucleotide sequence ID" value="NZ_JAQQFR010000019.1"/>
</dbReference>
<feature type="transmembrane region" description="Helical" evidence="7">
    <location>
        <begin position="151"/>
        <end position="170"/>
    </location>
</feature>
<evidence type="ECO:0000256" key="7">
    <source>
        <dbReference type="RuleBase" id="RU363032"/>
    </source>
</evidence>
<keyword evidence="4 7" id="KW-0812">Transmembrane</keyword>
<evidence type="ECO:0000313" key="10">
    <source>
        <dbReference type="EMBL" id="MFL9881123.1"/>
    </source>
</evidence>
<dbReference type="Proteomes" id="UP001629214">
    <property type="component" value="Unassembled WGS sequence"/>
</dbReference>
<evidence type="ECO:0000256" key="5">
    <source>
        <dbReference type="ARBA" id="ARBA00022989"/>
    </source>
</evidence>
<feature type="domain" description="ABC transmembrane type-1" evidence="9">
    <location>
        <begin position="85"/>
        <end position="269"/>
    </location>
</feature>
<dbReference type="InterPro" id="IPR035906">
    <property type="entry name" value="MetI-like_sf"/>
</dbReference>
<evidence type="ECO:0000256" key="6">
    <source>
        <dbReference type="ARBA" id="ARBA00023136"/>
    </source>
</evidence>
<evidence type="ECO:0000256" key="2">
    <source>
        <dbReference type="ARBA" id="ARBA00022448"/>
    </source>
</evidence>
<comment type="similarity">
    <text evidence="7">Belongs to the binding-protein-dependent transport system permease family.</text>
</comment>
<keyword evidence="11" id="KW-1185">Reference proteome</keyword>
<keyword evidence="3" id="KW-1003">Cell membrane</keyword>
<keyword evidence="5 7" id="KW-1133">Transmembrane helix</keyword>
<gene>
    <name evidence="10" type="ORF">PQR63_22185</name>
</gene>
<keyword evidence="2 7" id="KW-0813">Transport</keyword>
<keyword evidence="6 7" id="KW-0472">Membrane</keyword>
<reference evidence="10 11" key="1">
    <citation type="journal article" date="2024" name="Chem. Sci.">
        <title>Discovery of megapolipeptins by genome mining of a Burkholderiales bacteria collection.</title>
        <authorList>
            <person name="Paulo B.S."/>
            <person name="Recchia M.J.J."/>
            <person name="Lee S."/>
            <person name="Fergusson C.H."/>
            <person name="Romanowski S.B."/>
            <person name="Hernandez A."/>
            <person name="Krull N."/>
            <person name="Liu D.Y."/>
            <person name="Cavanagh H."/>
            <person name="Bos A."/>
            <person name="Gray C.A."/>
            <person name="Murphy B.T."/>
            <person name="Linington R.G."/>
            <person name="Eustaquio A.S."/>
        </authorList>
    </citation>
    <scope>NUCLEOTIDE SEQUENCE [LARGE SCALE GENOMIC DNA]</scope>
    <source>
        <strain evidence="10 11">RL21-008-BIB-B</strain>
    </source>
</reference>
<organism evidence="10 11">
    <name type="scientific">Herbaspirillum rhizosphaerae</name>
    <dbReference type="NCBI Taxonomy" id="346179"/>
    <lineage>
        <taxon>Bacteria</taxon>
        <taxon>Pseudomonadati</taxon>
        <taxon>Pseudomonadota</taxon>
        <taxon>Betaproteobacteria</taxon>
        <taxon>Burkholderiales</taxon>
        <taxon>Oxalobacteraceae</taxon>
        <taxon>Herbaspirillum</taxon>
    </lineage>
</organism>
<feature type="transmembrane region" description="Helical" evidence="7">
    <location>
        <begin position="123"/>
        <end position="145"/>
    </location>
</feature>